<keyword evidence="9" id="KW-1185">Reference proteome</keyword>
<dbReference type="GO" id="GO:0004029">
    <property type="term" value="F:aldehyde dehydrogenase (NAD+) activity"/>
    <property type="evidence" value="ECO:0007669"/>
    <property type="project" value="TreeGrafter"/>
</dbReference>
<dbReference type="GO" id="GO:0006081">
    <property type="term" value="P:aldehyde metabolic process"/>
    <property type="evidence" value="ECO:0007669"/>
    <property type="project" value="InterPro"/>
</dbReference>
<evidence type="ECO:0000313" key="9">
    <source>
        <dbReference type="Proteomes" id="UP000435649"/>
    </source>
</evidence>
<evidence type="ECO:0000256" key="3">
    <source>
        <dbReference type="PIRNR" id="PIRNR036492"/>
    </source>
</evidence>
<dbReference type="AlphaFoldDB" id="A0A844G565"/>
<dbReference type="Gene3D" id="3.40.605.10">
    <property type="entry name" value="Aldehyde Dehydrogenase, Chain A, domain 1"/>
    <property type="match status" value="1"/>
</dbReference>
<organism evidence="8 9">
    <name type="scientific">Victivallis lenta</name>
    <dbReference type="NCBI Taxonomy" id="2606640"/>
    <lineage>
        <taxon>Bacteria</taxon>
        <taxon>Pseudomonadati</taxon>
        <taxon>Lentisphaerota</taxon>
        <taxon>Lentisphaeria</taxon>
        <taxon>Victivallales</taxon>
        <taxon>Victivallaceae</taxon>
        <taxon>Victivallis</taxon>
    </lineage>
</organism>
<dbReference type="InterPro" id="IPR012394">
    <property type="entry name" value="Aldehyde_DH_NAD(P)"/>
</dbReference>
<dbReference type="SUPFAM" id="SSF53720">
    <property type="entry name" value="ALDH-like"/>
    <property type="match status" value="1"/>
</dbReference>
<evidence type="ECO:0000256" key="1">
    <source>
        <dbReference type="ARBA" id="ARBA00009986"/>
    </source>
</evidence>
<evidence type="ECO:0000256" key="5">
    <source>
        <dbReference type="PROSITE-ProRule" id="PRU10007"/>
    </source>
</evidence>
<dbReference type="InterPro" id="IPR016161">
    <property type="entry name" value="Ald_DH/histidinol_DH"/>
</dbReference>
<evidence type="ECO:0000313" key="8">
    <source>
        <dbReference type="EMBL" id="MST98283.1"/>
    </source>
</evidence>
<dbReference type="InterPro" id="IPR016160">
    <property type="entry name" value="Ald_DH_CS_CYS"/>
</dbReference>
<dbReference type="GO" id="GO:0005737">
    <property type="term" value="C:cytoplasm"/>
    <property type="evidence" value="ECO:0007669"/>
    <property type="project" value="TreeGrafter"/>
</dbReference>
<dbReference type="InterPro" id="IPR015590">
    <property type="entry name" value="Aldehyde_DH_dom"/>
</dbReference>
<dbReference type="Pfam" id="PF00171">
    <property type="entry name" value="Aldedh"/>
    <property type="match status" value="1"/>
</dbReference>
<comment type="similarity">
    <text evidence="1 3 6">Belongs to the aldehyde dehydrogenase family.</text>
</comment>
<protein>
    <recommendedName>
        <fullName evidence="3">Aldehyde dehydrogenase</fullName>
    </recommendedName>
</protein>
<dbReference type="PANTHER" id="PTHR43570:SF16">
    <property type="entry name" value="ALDEHYDE DEHYDROGENASE TYPE III, ISOFORM Q"/>
    <property type="match status" value="1"/>
</dbReference>
<dbReference type="InterPro" id="IPR029510">
    <property type="entry name" value="Ald_DH_CS_GLU"/>
</dbReference>
<dbReference type="PANTHER" id="PTHR43570">
    <property type="entry name" value="ALDEHYDE DEHYDROGENASE"/>
    <property type="match status" value="1"/>
</dbReference>
<accession>A0A844G565</accession>
<gene>
    <name evidence="8" type="ORF">FYJ85_14660</name>
</gene>
<comment type="caution">
    <text evidence="8">The sequence shown here is derived from an EMBL/GenBank/DDBJ whole genome shotgun (WGS) entry which is preliminary data.</text>
</comment>
<dbReference type="InterPro" id="IPR016163">
    <property type="entry name" value="Ald_DH_C"/>
</dbReference>
<name>A0A844G565_9BACT</name>
<proteinExistence type="inferred from homology"/>
<evidence type="ECO:0000259" key="7">
    <source>
        <dbReference type="Pfam" id="PF00171"/>
    </source>
</evidence>
<feature type="domain" description="Aldehyde dehydrogenase" evidence="7">
    <location>
        <begin position="48"/>
        <end position="475"/>
    </location>
</feature>
<dbReference type="PROSITE" id="PS00687">
    <property type="entry name" value="ALDEHYDE_DEHYDR_GLU"/>
    <property type="match status" value="1"/>
</dbReference>
<dbReference type="PIRSF" id="PIRSF036492">
    <property type="entry name" value="ALDH"/>
    <property type="match status" value="1"/>
</dbReference>
<dbReference type="Proteomes" id="UP000435649">
    <property type="component" value="Unassembled WGS sequence"/>
</dbReference>
<feature type="active site" evidence="4 5">
    <location>
        <position position="258"/>
    </location>
</feature>
<feature type="active site" evidence="4">
    <location>
        <position position="292"/>
    </location>
</feature>
<dbReference type="EMBL" id="VUNS01000017">
    <property type="protein sequence ID" value="MST98283.1"/>
    <property type="molecule type" value="Genomic_DNA"/>
</dbReference>
<dbReference type="PROSITE" id="PS00070">
    <property type="entry name" value="ALDEHYDE_DEHYDR_CYS"/>
    <property type="match status" value="1"/>
</dbReference>
<dbReference type="Gene3D" id="3.40.309.10">
    <property type="entry name" value="Aldehyde Dehydrogenase, Chain A, domain 2"/>
    <property type="match status" value="1"/>
</dbReference>
<reference evidence="8 9" key="1">
    <citation type="submission" date="2019-08" db="EMBL/GenBank/DDBJ databases">
        <title>In-depth cultivation of the pig gut microbiome towards novel bacterial diversity and tailored functional studies.</title>
        <authorList>
            <person name="Wylensek D."/>
            <person name="Hitch T.C.A."/>
            <person name="Clavel T."/>
        </authorList>
    </citation>
    <scope>NUCLEOTIDE SEQUENCE [LARGE SCALE GENOMIC DNA]</scope>
    <source>
        <strain evidence="8 9">BBE-744-WT-12</strain>
    </source>
</reference>
<dbReference type="InterPro" id="IPR016162">
    <property type="entry name" value="Ald_DH_N"/>
</dbReference>
<evidence type="ECO:0000256" key="2">
    <source>
        <dbReference type="ARBA" id="ARBA00023002"/>
    </source>
</evidence>
<sequence>MRRHTGRPDDYAGGVGAVEGNPRLRAALFDRQPGRKELPFVREEGNSGGKTAILTAIEANREFFRGGGRDSVPRRREMLRHMLDFLQTHRDKVFSALSADLHKSEYEAAMTEYLPVCGVLRYLIRKLPSLAKARRGAISPLNFPARGRILPEPYGQVLVFATWNYPLLLALEPACGALAAGNRVVLKLTDKAQRTTQFLRWMIAECFPNGEMIAVHEELEFDEILNGKFDYIFFTGGGAAGKHVYERAAEQLTPVTLELGGKSPCLVCKGADLRLAAKRIAWGKFTNAGQTCIAPDYLLIQQELKEPFLVELRRWIRKFYGDEPVDNPDYPWIINEQQFARLAKLAEHGRLVAGGERNPDRFCIAPTVIDGIGWDDPLMEREIFGPILPVLTFRSDEDLLAMLEGKPKPLALYCFGGSRRFRRTLLDATSSGAVVFDDVVMHFVNPELPFGGVGASGIGAYHGRRTFETFTHYKPVMYQSRLIDWPVRYPPFRGWKLKLMKFITRR</sequence>
<evidence type="ECO:0000256" key="6">
    <source>
        <dbReference type="RuleBase" id="RU003345"/>
    </source>
</evidence>
<dbReference type="FunFam" id="3.40.309.10:FF:000003">
    <property type="entry name" value="Aldehyde dehydrogenase"/>
    <property type="match status" value="1"/>
</dbReference>
<keyword evidence="2 3" id="KW-0560">Oxidoreductase</keyword>
<evidence type="ECO:0000256" key="4">
    <source>
        <dbReference type="PIRSR" id="PIRSR036492-1"/>
    </source>
</evidence>